<proteinExistence type="predicted"/>
<comment type="caution">
    <text evidence="1">The sequence shown here is derived from an EMBL/GenBank/DDBJ whole genome shotgun (WGS) entry which is preliminary data.</text>
</comment>
<gene>
    <name evidence="1" type="ORF">Q4I32_000489</name>
</gene>
<sequence length="351" mass="37357">MRLAGSPPFLPSARLGSPNRVVRHSGRLSTACSVLCAALPTEARKGRQRRGEADGGLGWATMSIPFTSHRHRPHPLCSHAAPRAPPSLSCTRGGHPDRVHSPRPSLRVCVHLCCSSGGCGAGTALRTSRRSFCSHHGGHSKRTPLRSSARRCRHTEGWRVVPLPSSSPAAALWCDEPHPVLKAAQMSGNTIPTKSARYVAAATGLWTWLLPLRHGKGRVGRERRVTRRRVPPGLGMLPANRHPLARLLASFSPSYAATRWHQQPLRDSTEGVHAHPPSNALLTSLRSSPLSHAGAAVPDRNTLHATVVFIVQGGGPPLPLSSDGLVPEKQSCMGFSCMAKPRAAGGEGAGV</sequence>
<accession>A0AAW3CE99</accession>
<protein>
    <submittedName>
        <fullName evidence="1">Uncharacterized protein</fullName>
    </submittedName>
</protein>
<reference evidence="1" key="1">
    <citation type="submission" date="2024-02" db="EMBL/GenBank/DDBJ databases">
        <title>FIRST GENOME SEQUENCES OF Leishmania (Viannia) shawi, Leishmania (Viannia) lindenbergi AND Leishmania (Viannia) utingensis.</title>
        <authorList>
            <person name="Resadore F."/>
            <person name="Custodio M.G.F."/>
            <person name="Boite M.C."/>
            <person name="Cupolillo E."/>
            <person name="Ferreira G.E.M."/>
        </authorList>
    </citation>
    <scope>NUCLEOTIDE SEQUENCE</scope>
    <source>
        <strain evidence="1">MHOM/BR/2013/18 LTA MLF</strain>
    </source>
</reference>
<evidence type="ECO:0000313" key="1">
    <source>
        <dbReference type="EMBL" id="KAL0531969.1"/>
    </source>
</evidence>
<organism evidence="1 2">
    <name type="scientific">Leishmania shawi</name>
    <dbReference type="NCBI Taxonomy" id="5680"/>
    <lineage>
        <taxon>Eukaryota</taxon>
        <taxon>Discoba</taxon>
        <taxon>Euglenozoa</taxon>
        <taxon>Kinetoplastea</taxon>
        <taxon>Metakinetoplastina</taxon>
        <taxon>Trypanosomatida</taxon>
        <taxon>Trypanosomatidae</taxon>
        <taxon>Leishmaniinae</taxon>
        <taxon>Leishmania</taxon>
        <taxon>Leishmania guyanensis species complex</taxon>
    </lineage>
</organism>
<dbReference type="AlphaFoldDB" id="A0AAW3CE99"/>
<evidence type="ECO:0000313" key="2">
    <source>
        <dbReference type="Proteomes" id="UP001500493"/>
    </source>
</evidence>
<dbReference type="EMBL" id="JBAMZJ010000001">
    <property type="protein sequence ID" value="KAL0531969.1"/>
    <property type="molecule type" value="Genomic_DNA"/>
</dbReference>
<name>A0AAW3CE99_9TRYP</name>
<dbReference type="Proteomes" id="UP001500493">
    <property type="component" value="Unassembled WGS sequence"/>
</dbReference>